<feature type="domain" description="Tyrosine-protein phosphatase" evidence="1">
    <location>
        <begin position="1"/>
        <end position="71"/>
    </location>
</feature>
<sequence length="112" mass="13248">MSRPTIVHCVDGCGKIGTLVYIEVLLMQLLRGTENYEHPFLPCAVFVRLQRRYAIENYMQYLYACRVLLHFVQSFIESKFHRYILGYSFADSGFIGRFEDLLQTWDQRTIVQ</sequence>
<dbReference type="InterPro" id="IPR000242">
    <property type="entry name" value="PTP_cat"/>
</dbReference>
<evidence type="ECO:0000313" key="3">
    <source>
        <dbReference type="Proteomes" id="UP000887578"/>
    </source>
</evidence>
<dbReference type="WBParaSite" id="PDA_v2.g1634.t1">
    <property type="protein sequence ID" value="PDA_v2.g1634.t1"/>
    <property type="gene ID" value="PDA_v2.g1634"/>
</dbReference>
<dbReference type="PROSITE" id="PS50056">
    <property type="entry name" value="TYR_PHOSPHATASE_2"/>
    <property type="match status" value="1"/>
</dbReference>
<accession>A0A914PNG2</accession>
<dbReference type="Pfam" id="PF00102">
    <property type="entry name" value="Y_phosphatase"/>
    <property type="match status" value="1"/>
</dbReference>
<evidence type="ECO:0000259" key="1">
    <source>
        <dbReference type="PROSITE" id="PS50055"/>
    </source>
</evidence>
<dbReference type="Proteomes" id="UP000887578">
    <property type="component" value="Unplaced"/>
</dbReference>
<name>A0A914PNG2_9BILA</name>
<dbReference type="PANTHER" id="PTHR46163:SF7">
    <property type="entry name" value="PROTEIN TYROSINE PHOSPHATASE-LIKE PROTEIN EGG-3"/>
    <property type="match status" value="1"/>
</dbReference>
<feature type="domain" description="Tyrosine specific protein phosphatases" evidence="2">
    <location>
        <begin position="1"/>
        <end position="62"/>
    </location>
</feature>
<protein>
    <submittedName>
        <fullName evidence="4">Uncharacterized protein</fullName>
    </submittedName>
</protein>
<dbReference type="AlphaFoldDB" id="A0A914PNG2"/>
<reference evidence="4" key="1">
    <citation type="submission" date="2022-11" db="UniProtKB">
        <authorList>
            <consortium name="WormBaseParasite"/>
        </authorList>
    </citation>
    <scope>IDENTIFICATION</scope>
</reference>
<dbReference type="GO" id="GO:0004725">
    <property type="term" value="F:protein tyrosine phosphatase activity"/>
    <property type="evidence" value="ECO:0007669"/>
    <property type="project" value="InterPro"/>
</dbReference>
<proteinExistence type="predicted"/>
<dbReference type="PANTHER" id="PTHR46163">
    <property type="entry name" value="TYROSINE-PROTEIN PHOSPHATASE-RELATED"/>
    <property type="match status" value="1"/>
</dbReference>
<keyword evidence="3" id="KW-1185">Reference proteome</keyword>
<dbReference type="InterPro" id="IPR029021">
    <property type="entry name" value="Prot-tyrosine_phosphatase-like"/>
</dbReference>
<dbReference type="Gene3D" id="3.90.190.10">
    <property type="entry name" value="Protein tyrosine phosphatase superfamily"/>
    <property type="match status" value="1"/>
</dbReference>
<dbReference type="InterPro" id="IPR052782">
    <property type="entry name" value="Oocyte-zygote_transition_reg"/>
</dbReference>
<dbReference type="SUPFAM" id="SSF52799">
    <property type="entry name" value="(Phosphotyrosine protein) phosphatases II"/>
    <property type="match status" value="1"/>
</dbReference>
<evidence type="ECO:0000313" key="4">
    <source>
        <dbReference type="WBParaSite" id="PDA_v2.g1634.t1"/>
    </source>
</evidence>
<organism evidence="3 4">
    <name type="scientific">Panagrolaimus davidi</name>
    <dbReference type="NCBI Taxonomy" id="227884"/>
    <lineage>
        <taxon>Eukaryota</taxon>
        <taxon>Metazoa</taxon>
        <taxon>Ecdysozoa</taxon>
        <taxon>Nematoda</taxon>
        <taxon>Chromadorea</taxon>
        <taxon>Rhabditida</taxon>
        <taxon>Tylenchina</taxon>
        <taxon>Panagrolaimomorpha</taxon>
        <taxon>Panagrolaimoidea</taxon>
        <taxon>Panagrolaimidae</taxon>
        <taxon>Panagrolaimus</taxon>
    </lineage>
</organism>
<evidence type="ECO:0000259" key="2">
    <source>
        <dbReference type="PROSITE" id="PS50056"/>
    </source>
</evidence>
<dbReference type="InterPro" id="IPR000387">
    <property type="entry name" value="Tyr_Pase_dom"/>
</dbReference>
<dbReference type="PROSITE" id="PS50055">
    <property type="entry name" value="TYR_PHOSPHATASE_PTP"/>
    <property type="match status" value="1"/>
</dbReference>